<dbReference type="EMBL" id="CAJZBQ010000025">
    <property type="protein sequence ID" value="CAG9320296.1"/>
    <property type="molecule type" value="Genomic_DNA"/>
</dbReference>
<feature type="transmembrane region" description="Helical" evidence="1">
    <location>
        <begin position="220"/>
        <end position="241"/>
    </location>
</feature>
<evidence type="ECO:0000256" key="1">
    <source>
        <dbReference type="SAM" id="Phobius"/>
    </source>
</evidence>
<feature type="transmembrane region" description="Helical" evidence="1">
    <location>
        <begin position="51"/>
        <end position="73"/>
    </location>
</feature>
<gene>
    <name evidence="2" type="ORF">BSTOLATCC_MIC26216</name>
</gene>
<accession>A0AAU9J3J0</accession>
<organism evidence="2 3">
    <name type="scientific">Blepharisma stoltei</name>
    <dbReference type="NCBI Taxonomy" id="1481888"/>
    <lineage>
        <taxon>Eukaryota</taxon>
        <taxon>Sar</taxon>
        <taxon>Alveolata</taxon>
        <taxon>Ciliophora</taxon>
        <taxon>Postciliodesmatophora</taxon>
        <taxon>Heterotrichea</taxon>
        <taxon>Heterotrichida</taxon>
        <taxon>Blepharismidae</taxon>
        <taxon>Blepharisma</taxon>
    </lineage>
</organism>
<feature type="transmembrane region" description="Helical" evidence="1">
    <location>
        <begin position="162"/>
        <end position="182"/>
    </location>
</feature>
<feature type="transmembrane region" description="Helical" evidence="1">
    <location>
        <begin position="93"/>
        <end position="118"/>
    </location>
</feature>
<evidence type="ECO:0000313" key="2">
    <source>
        <dbReference type="EMBL" id="CAG9320296.1"/>
    </source>
</evidence>
<keyword evidence="3" id="KW-1185">Reference proteome</keyword>
<reference evidence="2" key="1">
    <citation type="submission" date="2021-09" db="EMBL/GenBank/DDBJ databases">
        <authorList>
            <consortium name="AG Swart"/>
            <person name="Singh M."/>
            <person name="Singh A."/>
            <person name="Seah K."/>
            <person name="Emmerich C."/>
        </authorList>
    </citation>
    <scope>NUCLEOTIDE SEQUENCE</scope>
    <source>
        <strain evidence="2">ATCC30299</strain>
    </source>
</reference>
<comment type="caution">
    <text evidence="2">The sequence shown here is derived from an EMBL/GenBank/DDBJ whole genome shotgun (WGS) entry which is preliminary data.</text>
</comment>
<feature type="transmembrane region" description="Helical" evidence="1">
    <location>
        <begin position="194"/>
        <end position="214"/>
    </location>
</feature>
<dbReference type="AlphaFoldDB" id="A0AAU9J3J0"/>
<sequence length="276" mass="31972">MCRARNNEFLFLWDYLLIWAEVGFLGIFGYYISINKNPPESVALFPRKVSLFFTTIGMIPSFMIILNIFKYSIIGSSSTEEYNGNAKGSDLNYSYFGILFPLFSILILLLFNFSFEVFSCDMQHTHHKKNIKARCSSQLSLQNRAFFLFMCILYVSCGKENILVLQVSGLILSLYLVIKNIWSLQYFNSIENSIEIFKITSISLTLLIFIFGEVMDNSEIIMIFSIILQPIAAYLIVKLVFHRYKKLKENSEIQKTNTNLKENSGIFWLGKIKKMI</sequence>
<name>A0AAU9J3J0_9CILI</name>
<keyword evidence="1" id="KW-0472">Membrane</keyword>
<keyword evidence="1" id="KW-0812">Transmembrane</keyword>
<dbReference type="Proteomes" id="UP001162131">
    <property type="component" value="Unassembled WGS sequence"/>
</dbReference>
<evidence type="ECO:0000313" key="3">
    <source>
        <dbReference type="Proteomes" id="UP001162131"/>
    </source>
</evidence>
<proteinExistence type="predicted"/>
<protein>
    <submittedName>
        <fullName evidence="2">Uncharacterized protein</fullName>
    </submittedName>
</protein>
<feature type="transmembrane region" description="Helical" evidence="1">
    <location>
        <begin position="12"/>
        <end position="31"/>
    </location>
</feature>
<keyword evidence="1" id="KW-1133">Transmembrane helix</keyword>